<evidence type="ECO:0000313" key="1">
    <source>
        <dbReference type="EMBL" id="MDT4286480.1"/>
    </source>
</evidence>
<sequence>MKIKMSLNGVKIEGDYQKEGLMAYQARLKSPTKLGTQHIVDKLLQSDKDISLELKDTGEKWEFYMNGIYISHVLDSKYKAVGYRMKDLDHIDIIKEETKSGYNKITPIIYSKFDS</sequence>
<evidence type="ECO:0000313" key="2">
    <source>
        <dbReference type="Proteomes" id="UP001269271"/>
    </source>
</evidence>
<protein>
    <submittedName>
        <fullName evidence="1">Uncharacterized protein</fullName>
    </submittedName>
</protein>
<dbReference type="RefSeq" id="WP_037570354.1">
    <property type="nucleotide sequence ID" value="NZ_CAJCGD010000005.1"/>
</dbReference>
<keyword evidence="2" id="KW-1185">Reference proteome</keyword>
<proteinExistence type="predicted"/>
<name>A0ABU3IFZ5_STAHA</name>
<gene>
    <name evidence="1" type="ORF">RO950_05545</name>
</gene>
<reference evidence="1 2" key="1">
    <citation type="submission" date="2023-08" db="EMBL/GenBank/DDBJ databases">
        <title>Genomic surveillance of Staphylococcus haemolyticus neonatal outbreak in southern France.</title>
        <authorList>
            <person name="Magnan C."/>
            <person name="Morsli M."/>
            <person name="Thiery B."/>
            <person name="Salipante F."/>
            <person name="Attar J."/>
            <person name="Massimo D.M."/>
            <person name="Ory J."/>
            <person name="Pantel A."/>
            <person name="Lavigne J.-P."/>
        </authorList>
    </citation>
    <scope>NUCLEOTIDE SEQUENCE [LARGE SCALE GENOMIC DNA]</scope>
    <source>
        <strain evidence="1 2">NSH026</strain>
    </source>
</reference>
<organism evidence="1 2">
    <name type="scientific">Staphylococcus haemolyticus</name>
    <dbReference type="NCBI Taxonomy" id="1283"/>
    <lineage>
        <taxon>Bacteria</taxon>
        <taxon>Bacillati</taxon>
        <taxon>Bacillota</taxon>
        <taxon>Bacilli</taxon>
        <taxon>Bacillales</taxon>
        <taxon>Staphylococcaceae</taxon>
        <taxon>Staphylococcus</taxon>
    </lineage>
</organism>
<dbReference type="EMBL" id="JAVSOO010000011">
    <property type="protein sequence ID" value="MDT4286480.1"/>
    <property type="molecule type" value="Genomic_DNA"/>
</dbReference>
<dbReference type="Proteomes" id="UP001269271">
    <property type="component" value="Unassembled WGS sequence"/>
</dbReference>
<accession>A0ABU3IFZ5</accession>
<comment type="caution">
    <text evidence="1">The sequence shown here is derived from an EMBL/GenBank/DDBJ whole genome shotgun (WGS) entry which is preliminary data.</text>
</comment>